<proteinExistence type="predicted"/>
<feature type="coiled-coil region" evidence="1">
    <location>
        <begin position="112"/>
        <end position="139"/>
    </location>
</feature>
<keyword evidence="1" id="KW-0175">Coiled coil</keyword>
<evidence type="ECO:0000256" key="2">
    <source>
        <dbReference type="SAM" id="MobiDB-lite"/>
    </source>
</evidence>
<sequence length="617" mass="69496">MEKAEGDTEMLKCNSVINSEICRCSELEERSEKAEARCAELELDLQKKKKDYEVLEAKFNAMEEEKIAIENMLKFMRISSEGLQGNQVNSEREKEKKTEVDLEEANEGEDKVLQLLIEIKVLEYEKKKAESEVQVWEERFKKLESWALELGLDWASLDCHEENGMKQDNVWLKPEGNSHLGTSLNMLQNQGKVVDLANVASSCIFPSAARTSSSDMYWRSPLHSRAQPGRRVRKQLAFESEKNPGKKIVPSTPVGAKSGSDGVIDIIDSDDEPNITQQPMPHNQGSGSIFFSTCFTSGTRKMSENKLNGSFYKEEDLNFGDVPFIATPKRKRTCNIVTSESESDDDNDNMPISRLKRMHIQEVSPDQVRCDLNNSVTAAPSADDKVTGTVTPRRRLVPLRKCKSQEDKNSSCGPSEAKQQRSIPTNENADDDELEEVLSSSEEESMSNFIVNDSDVSDCEDTSSKSLGASDGEVDSDSQDASDGDVNFSKILSRIQRNKDQKMKWEFEAEMLAAFGKDPELCMKAVCTLYRQQTLEEQISKGSLYYNGRGFSKFDALRGSTLAEFLSDGDPLGDLKKSVQELQEYDPKGVEHCRTMAIRYSKQLFEIYKNKEDPLFP</sequence>
<feature type="region of interest" description="Disordered" evidence="2">
    <location>
        <begin position="375"/>
        <end position="485"/>
    </location>
</feature>
<feature type="region of interest" description="Disordered" evidence="2">
    <location>
        <begin position="238"/>
        <end position="260"/>
    </location>
</feature>
<organism evidence="3 4">
    <name type="scientific">Senna tora</name>
    <dbReference type="NCBI Taxonomy" id="362788"/>
    <lineage>
        <taxon>Eukaryota</taxon>
        <taxon>Viridiplantae</taxon>
        <taxon>Streptophyta</taxon>
        <taxon>Embryophyta</taxon>
        <taxon>Tracheophyta</taxon>
        <taxon>Spermatophyta</taxon>
        <taxon>Magnoliopsida</taxon>
        <taxon>eudicotyledons</taxon>
        <taxon>Gunneridae</taxon>
        <taxon>Pentapetalae</taxon>
        <taxon>rosids</taxon>
        <taxon>fabids</taxon>
        <taxon>Fabales</taxon>
        <taxon>Fabaceae</taxon>
        <taxon>Caesalpinioideae</taxon>
        <taxon>Cassia clade</taxon>
        <taxon>Senna</taxon>
    </lineage>
</organism>
<dbReference type="OrthoDB" id="1899721at2759"/>
<dbReference type="AlphaFoldDB" id="A0A834TZZ4"/>
<dbReference type="EMBL" id="JAAIUW010000005">
    <property type="protein sequence ID" value="KAF7830667.1"/>
    <property type="molecule type" value="Genomic_DNA"/>
</dbReference>
<feature type="compositionally biased region" description="Acidic residues" evidence="2">
    <location>
        <begin position="472"/>
        <end position="483"/>
    </location>
</feature>
<feature type="compositionally biased region" description="Acidic residues" evidence="2">
    <location>
        <begin position="428"/>
        <end position="445"/>
    </location>
</feature>
<feature type="compositionally biased region" description="Basic and acidic residues" evidence="2">
    <location>
        <begin position="90"/>
        <end position="100"/>
    </location>
</feature>
<feature type="compositionally biased region" description="Basic residues" evidence="2">
    <location>
        <begin position="392"/>
        <end position="402"/>
    </location>
</feature>
<comment type="caution">
    <text evidence="3">The sequence shown here is derived from an EMBL/GenBank/DDBJ whole genome shotgun (WGS) entry which is preliminary data.</text>
</comment>
<reference evidence="3" key="1">
    <citation type="submission" date="2020-09" db="EMBL/GenBank/DDBJ databases">
        <title>Genome-Enabled Discovery of Anthraquinone Biosynthesis in Senna tora.</title>
        <authorList>
            <person name="Kang S.-H."/>
            <person name="Pandey R.P."/>
            <person name="Lee C.-M."/>
            <person name="Sim J.-S."/>
            <person name="Jeong J.-T."/>
            <person name="Choi B.-S."/>
            <person name="Jung M."/>
            <person name="Ginzburg D."/>
            <person name="Zhao K."/>
            <person name="Won S.Y."/>
            <person name="Oh T.-J."/>
            <person name="Yu Y."/>
            <person name="Kim N.-H."/>
            <person name="Lee O.R."/>
            <person name="Lee T.-H."/>
            <person name="Bashyal P."/>
            <person name="Kim T.-S."/>
            <person name="Lee W.-H."/>
            <person name="Kawkins C."/>
            <person name="Kim C.-K."/>
            <person name="Kim J.S."/>
            <person name="Ahn B.O."/>
            <person name="Rhee S.Y."/>
            <person name="Sohng J.K."/>
        </authorList>
    </citation>
    <scope>NUCLEOTIDE SEQUENCE</scope>
    <source>
        <tissue evidence="3">Leaf</tissue>
    </source>
</reference>
<accession>A0A834TZZ4</accession>
<dbReference type="PANTHER" id="PTHR34380">
    <property type="entry name" value="BNAA03G12380D PROTEIN"/>
    <property type="match status" value="1"/>
</dbReference>
<dbReference type="PANTHER" id="PTHR34380:SF1">
    <property type="entry name" value="OS01G0221300 PROTEIN"/>
    <property type="match status" value="1"/>
</dbReference>
<protein>
    <submittedName>
        <fullName evidence="3">Protein IWS1-like protein</fullName>
    </submittedName>
</protein>
<feature type="region of interest" description="Disordered" evidence="2">
    <location>
        <begin position="84"/>
        <end position="103"/>
    </location>
</feature>
<evidence type="ECO:0000256" key="1">
    <source>
        <dbReference type="SAM" id="Coils"/>
    </source>
</evidence>
<dbReference type="Proteomes" id="UP000634136">
    <property type="component" value="Unassembled WGS sequence"/>
</dbReference>
<evidence type="ECO:0000313" key="3">
    <source>
        <dbReference type="EMBL" id="KAF7830667.1"/>
    </source>
</evidence>
<name>A0A834TZZ4_9FABA</name>
<feature type="coiled-coil region" evidence="1">
    <location>
        <begin position="17"/>
        <end position="72"/>
    </location>
</feature>
<gene>
    <name evidence="3" type="ORF">G2W53_013000</name>
</gene>
<keyword evidence="4" id="KW-1185">Reference proteome</keyword>
<evidence type="ECO:0000313" key="4">
    <source>
        <dbReference type="Proteomes" id="UP000634136"/>
    </source>
</evidence>